<keyword evidence="4" id="KW-1185">Reference proteome</keyword>
<evidence type="ECO:0000259" key="2">
    <source>
        <dbReference type="Pfam" id="PF25362"/>
    </source>
</evidence>
<reference evidence="3 4" key="1">
    <citation type="submission" date="2019-09" db="EMBL/GenBank/DDBJ databases">
        <title>Phylogeny of genus Pseudoclavibacter and closely related genus.</title>
        <authorList>
            <person name="Li Y."/>
        </authorList>
    </citation>
    <scope>NUCLEOTIDE SEQUENCE [LARGE SCALE GENOMIC DNA]</scope>
    <source>
        <strain evidence="3 4">EGI 60007</strain>
    </source>
</reference>
<dbReference type="Pfam" id="PF25362">
    <property type="entry name" value="bPH_11"/>
    <property type="match status" value="1"/>
</dbReference>
<dbReference type="AlphaFoldDB" id="A0A6H9WGK9"/>
<feature type="domain" description="PH" evidence="2">
    <location>
        <begin position="47"/>
        <end position="139"/>
    </location>
</feature>
<sequence>MSDLDARWLIGAAILAVFVLLLFALRAGWRAKGRAQADICPPPPGDAVGGRLVERLDDVHYVATTLDGRPLERIVHAPLAFRGRCLLEVLVDGVRVTIRGIESFAIPRSSIVAVGARTATIDRVVERDGLTTVSWRLATAEGGARASAPPVAAADADAESIVVHTSFRVVDSAERDRLEAALATLRPATTPSNEESR</sequence>
<keyword evidence="1" id="KW-1133">Transmembrane helix</keyword>
<gene>
    <name evidence="3" type="ORF">F8O04_07760</name>
</gene>
<dbReference type="OrthoDB" id="3826692at2"/>
<dbReference type="RefSeq" id="WP_158028673.1">
    <property type="nucleotide sequence ID" value="NZ_BMHG01000001.1"/>
</dbReference>
<protein>
    <recommendedName>
        <fullName evidence="2">PH domain-containing protein</fullName>
    </recommendedName>
</protein>
<keyword evidence="1" id="KW-0472">Membrane</keyword>
<organism evidence="3 4">
    <name type="scientific">Pseudoclavibacter endophyticus</name>
    <dbReference type="NCBI Taxonomy" id="1778590"/>
    <lineage>
        <taxon>Bacteria</taxon>
        <taxon>Bacillati</taxon>
        <taxon>Actinomycetota</taxon>
        <taxon>Actinomycetes</taxon>
        <taxon>Micrococcales</taxon>
        <taxon>Microbacteriaceae</taxon>
        <taxon>Pseudoclavibacter</taxon>
    </lineage>
</organism>
<evidence type="ECO:0000313" key="4">
    <source>
        <dbReference type="Proteomes" id="UP000431744"/>
    </source>
</evidence>
<dbReference type="InterPro" id="IPR057446">
    <property type="entry name" value="PH_bac"/>
</dbReference>
<comment type="caution">
    <text evidence="3">The sequence shown here is derived from an EMBL/GenBank/DDBJ whole genome shotgun (WGS) entry which is preliminary data.</text>
</comment>
<dbReference type="EMBL" id="WBJY01000001">
    <property type="protein sequence ID" value="KAB1650089.1"/>
    <property type="molecule type" value="Genomic_DNA"/>
</dbReference>
<name>A0A6H9WGK9_9MICO</name>
<keyword evidence="1" id="KW-0812">Transmembrane</keyword>
<accession>A0A6H9WGK9</accession>
<dbReference type="Proteomes" id="UP000431744">
    <property type="component" value="Unassembled WGS sequence"/>
</dbReference>
<evidence type="ECO:0000313" key="3">
    <source>
        <dbReference type="EMBL" id="KAB1650089.1"/>
    </source>
</evidence>
<proteinExistence type="predicted"/>
<evidence type="ECO:0000256" key="1">
    <source>
        <dbReference type="SAM" id="Phobius"/>
    </source>
</evidence>
<feature type="transmembrane region" description="Helical" evidence="1">
    <location>
        <begin position="6"/>
        <end position="25"/>
    </location>
</feature>